<keyword evidence="2" id="KW-0812">Transmembrane</keyword>
<comment type="caution">
    <text evidence="3">The sequence shown here is derived from an EMBL/GenBank/DDBJ whole genome shotgun (WGS) entry which is preliminary data.</text>
</comment>
<dbReference type="Proteomes" id="UP000697330">
    <property type="component" value="Unassembled WGS sequence"/>
</dbReference>
<feature type="transmembrane region" description="Helical" evidence="2">
    <location>
        <begin position="35"/>
        <end position="60"/>
    </location>
</feature>
<reference evidence="3" key="1">
    <citation type="journal article" date="2021" name="PeerJ">
        <title>Extensive microbial diversity within the chicken gut microbiome revealed by metagenomics and culture.</title>
        <authorList>
            <person name="Gilroy R."/>
            <person name="Ravi A."/>
            <person name="Getino M."/>
            <person name="Pursley I."/>
            <person name="Horton D.L."/>
            <person name="Alikhan N.F."/>
            <person name="Baker D."/>
            <person name="Gharbi K."/>
            <person name="Hall N."/>
            <person name="Watson M."/>
            <person name="Adriaenssens E.M."/>
            <person name="Foster-Nyarko E."/>
            <person name="Jarju S."/>
            <person name="Secka A."/>
            <person name="Antonio M."/>
            <person name="Oren A."/>
            <person name="Chaudhuri R.R."/>
            <person name="La Ragione R."/>
            <person name="Hildebrand F."/>
            <person name="Pallen M.J."/>
        </authorList>
    </citation>
    <scope>NUCLEOTIDE SEQUENCE</scope>
    <source>
        <strain evidence="3">CHK124-7917</strain>
    </source>
</reference>
<evidence type="ECO:0000256" key="1">
    <source>
        <dbReference type="SAM" id="MobiDB-lite"/>
    </source>
</evidence>
<protein>
    <submittedName>
        <fullName evidence="3">Uncharacterized protein</fullName>
    </submittedName>
</protein>
<proteinExistence type="predicted"/>
<dbReference type="AlphaFoldDB" id="A0A921GFI9"/>
<feature type="compositionally biased region" description="Polar residues" evidence="1">
    <location>
        <begin position="20"/>
        <end position="31"/>
    </location>
</feature>
<reference evidence="3" key="2">
    <citation type="submission" date="2021-09" db="EMBL/GenBank/DDBJ databases">
        <authorList>
            <person name="Gilroy R."/>
        </authorList>
    </citation>
    <scope>NUCLEOTIDE SEQUENCE</scope>
    <source>
        <strain evidence="3">CHK124-7917</strain>
    </source>
</reference>
<feature type="region of interest" description="Disordered" evidence="1">
    <location>
        <begin position="1"/>
        <end position="31"/>
    </location>
</feature>
<gene>
    <name evidence="3" type="ORF">K8U72_05055</name>
</gene>
<dbReference type="EMBL" id="DYWQ01000078">
    <property type="protein sequence ID" value="HJF45138.1"/>
    <property type="molecule type" value="Genomic_DNA"/>
</dbReference>
<organism evidence="3 4">
    <name type="scientific">Thermophilibacter provencensis</name>
    <dbReference type="NCBI Taxonomy" id="1852386"/>
    <lineage>
        <taxon>Bacteria</taxon>
        <taxon>Bacillati</taxon>
        <taxon>Actinomycetota</taxon>
        <taxon>Coriobacteriia</taxon>
        <taxon>Coriobacteriales</taxon>
        <taxon>Atopobiaceae</taxon>
        <taxon>Thermophilibacter</taxon>
    </lineage>
</organism>
<evidence type="ECO:0000313" key="3">
    <source>
        <dbReference type="EMBL" id="HJF45138.1"/>
    </source>
</evidence>
<dbReference type="RefSeq" id="WP_273448272.1">
    <property type="nucleotide sequence ID" value="NZ_CALUGK010000032.1"/>
</dbReference>
<keyword evidence="2" id="KW-0472">Membrane</keyword>
<keyword evidence="2" id="KW-1133">Transmembrane helix</keyword>
<evidence type="ECO:0000313" key="4">
    <source>
        <dbReference type="Proteomes" id="UP000697330"/>
    </source>
</evidence>
<name>A0A921GFI9_9ACTN</name>
<sequence>MNEHTDETGLVPEAPVIESASGTTDPRNSESGPTAYVVFGVVAGLLVLLAMSVSSCTAALGSIASSSYLWEDEGHDDLWGEGYDTEWPWAEDGYGVVIESPYDA</sequence>
<accession>A0A921GFI9</accession>
<evidence type="ECO:0000256" key="2">
    <source>
        <dbReference type="SAM" id="Phobius"/>
    </source>
</evidence>